<keyword evidence="2" id="KW-1185">Reference proteome</keyword>
<organism evidence="1 2">
    <name type="scientific">Moelleriella libera RCEF 2490</name>
    <dbReference type="NCBI Taxonomy" id="1081109"/>
    <lineage>
        <taxon>Eukaryota</taxon>
        <taxon>Fungi</taxon>
        <taxon>Dikarya</taxon>
        <taxon>Ascomycota</taxon>
        <taxon>Pezizomycotina</taxon>
        <taxon>Sordariomycetes</taxon>
        <taxon>Hypocreomycetidae</taxon>
        <taxon>Hypocreales</taxon>
        <taxon>Clavicipitaceae</taxon>
        <taxon>Moelleriella</taxon>
    </lineage>
</organism>
<evidence type="ECO:0000313" key="1">
    <source>
        <dbReference type="EMBL" id="KZZ94334.1"/>
    </source>
</evidence>
<dbReference type="STRING" id="1081109.A0A168ATK3"/>
<comment type="caution">
    <text evidence="1">The sequence shown here is derived from an EMBL/GenBank/DDBJ whole genome shotgun (WGS) entry which is preliminary data.</text>
</comment>
<dbReference type="OrthoDB" id="417697at2759"/>
<dbReference type="EMBL" id="AZGY01000011">
    <property type="protein sequence ID" value="KZZ94334.1"/>
    <property type="molecule type" value="Genomic_DNA"/>
</dbReference>
<sequence>MAALGNLVQLLRLGGYLQWAEPDVASSRFEKSRPDNHFDALKEMFGAAKEQDARLRPTWIPKLPDLFREARLELVQEDVKDAPGYLARAMYECGLVIPQMLASHAGNVALQENIRRLMPMVEQETKQGALLAFTRWTVIGRKPL</sequence>
<gene>
    <name evidence="1" type="ORF">AAL_05301</name>
</gene>
<evidence type="ECO:0000313" key="2">
    <source>
        <dbReference type="Proteomes" id="UP000078544"/>
    </source>
</evidence>
<accession>A0A168ATK3</accession>
<reference evidence="1 2" key="1">
    <citation type="journal article" date="2016" name="Genome Biol. Evol.">
        <title>Divergent and convergent evolution of fungal pathogenicity.</title>
        <authorList>
            <person name="Shang Y."/>
            <person name="Xiao G."/>
            <person name="Zheng P."/>
            <person name="Cen K."/>
            <person name="Zhan S."/>
            <person name="Wang C."/>
        </authorList>
    </citation>
    <scope>NUCLEOTIDE SEQUENCE [LARGE SCALE GENOMIC DNA]</scope>
    <source>
        <strain evidence="1 2">RCEF 2490</strain>
    </source>
</reference>
<dbReference type="AlphaFoldDB" id="A0A168ATK3"/>
<dbReference type="Proteomes" id="UP000078544">
    <property type="component" value="Unassembled WGS sequence"/>
</dbReference>
<name>A0A168ATK3_9HYPO</name>
<proteinExistence type="predicted"/>
<protein>
    <submittedName>
        <fullName evidence="1">Uncharacterized protein</fullName>
    </submittedName>
</protein>